<dbReference type="GO" id="GO:0020037">
    <property type="term" value="F:heme binding"/>
    <property type="evidence" value="ECO:0007669"/>
    <property type="project" value="InterPro"/>
</dbReference>
<dbReference type="PANTHER" id="PTHR24305">
    <property type="entry name" value="CYTOCHROME P450"/>
    <property type="match status" value="1"/>
</dbReference>
<dbReference type="RefSeq" id="WP_203918677.1">
    <property type="nucleotide sequence ID" value="NZ_BONZ01000030.1"/>
</dbReference>
<dbReference type="AlphaFoldDB" id="A0A8J3QPG7"/>
<evidence type="ECO:0000313" key="2">
    <source>
        <dbReference type="EMBL" id="GIH15045.1"/>
    </source>
</evidence>
<name>A0A8J3QPG7_9ACTN</name>
<gene>
    <name evidence="2" type="ORF">Raf01_32170</name>
</gene>
<dbReference type="InterPro" id="IPR001128">
    <property type="entry name" value="Cyt_P450"/>
</dbReference>
<dbReference type="Gene3D" id="1.10.630.10">
    <property type="entry name" value="Cytochrome P450"/>
    <property type="match status" value="1"/>
</dbReference>
<dbReference type="PANTHER" id="PTHR24305:SF166">
    <property type="entry name" value="CYTOCHROME P450 12A4, MITOCHONDRIAL-RELATED"/>
    <property type="match status" value="1"/>
</dbReference>
<dbReference type="InterPro" id="IPR050121">
    <property type="entry name" value="Cytochrome_P450_monoxygenase"/>
</dbReference>
<evidence type="ECO:0000313" key="3">
    <source>
        <dbReference type="Proteomes" id="UP000642748"/>
    </source>
</evidence>
<evidence type="ECO:0000256" key="1">
    <source>
        <dbReference type="ARBA" id="ARBA00010617"/>
    </source>
</evidence>
<organism evidence="2 3">
    <name type="scientific">Rugosimonospora africana</name>
    <dbReference type="NCBI Taxonomy" id="556532"/>
    <lineage>
        <taxon>Bacteria</taxon>
        <taxon>Bacillati</taxon>
        <taxon>Actinomycetota</taxon>
        <taxon>Actinomycetes</taxon>
        <taxon>Micromonosporales</taxon>
        <taxon>Micromonosporaceae</taxon>
        <taxon>Rugosimonospora</taxon>
    </lineage>
</organism>
<comment type="similarity">
    <text evidence="1">Belongs to the cytochrome P450 family.</text>
</comment>
<sequence>MNDSGDRLAGEGRIRCASLPESLKVAGIVLVPLMMQGVLQRRPWAVSLLARLDVDRWGNRVLRRLRRRHGGSSVLVNLLGRRMVVLLSPGDVHRVLEGSPQPFTLDNREKHASLSQFEPHGVLISTGPVREARRAYNEEILDTAHPVHRLGETIGAVVREEAGVLLGNARAAGGVVTWPLFAESFWRTVRRVVLGDAARDDVEVTGELSRLRADANWSYLRRPRPRVREAMMRRIRTYVGQGQAGCLAALVAATPAGPDVDPVGQMTQWLFAFDGAGTASFRLMALLATHPEQERRADADRTGQLDYLRACVLDCLRLWPTTLVVLRDGTEPIRWGTVTVPAGTAFAAPSSFLHRDEELLPYAHRFAPEIWLDGTADDNWSLIPFSGGPGVCPGRNLVLLVTSVLLAELRREHRFTLRSRPALTPQRPLPYMLNHGAIRLGLAPR</sequence>
<accession>A0A8J3QPG7</accession>
<dbReference type="GO" id="GO:0004497">
    <property type="term" value="F:monooxygenase activity"/>
    <property type="evidence" value="ECO:0007669"/>
    <property type="project" value="InterPro"/>
</dbReference>
<proteinExistence type="inferred from homology"/>
<dbReference type="InterPro" id="IPR036396">
    <property type="entry name" value="Cyt_P450_sf"/>
</dbReference>
<dbReference type="Proteomes" id="UP000642748">
    <property type="component" value="Unassembled WGS sequence"/>
</dbReference>
<dbReference type="GO" id="GO:0005506">
    <property type="term" value="F:iron ion binding"/>
    <property type="evidence" value="ECO:0007669"/>
    <property type="project" value="InterPro"/>
</dbReference>
<dbReference type="SUPFAM" id="SSF48264">
    <property type="entry name" value="Cytochrome P450"/>
    <property type="match status" value="1"/>
</dbReference>
<keyword evidence="3" id="KW-1185">Reference proteome</keyword>
<dbReference type="Pfam" id="PF00067">
    <property type="entry name" value="p450"/>
    <property type="match status" value="1"/>
</dbReference>
<dbReference type="GO" id="GO:0016705">
    <property type="term" value="F:oxidoreductase activity, acting on paired donors, with incorporation or reduction of molecular oxygen"/>
    <property type="evidence" value="ECO:0007669"/>
    <property type="project" value="InterPro"/>
</dbReference>
<reference evidence="2" key="1">
    <citation type="submission" date="2021-01" db="EMBL/GenBank/DDBJ databases">
        <title>Whole genome shotgun sequence of Rugosimonospora africana NBRC 104875.</title>
        <authorList>
            <person name="Komaki H."/>
            <person name="Tamura T."/>
        </authorList>
    </citation>
    <scope>NUCLEOTIDE SEQUENCE</scope>
    <source>
        <strain evidence="2">NBRC 104875</strain>
    </source>
</reference>
<comment type="caution">
    <text evidence="2">The sequence shown here is derived from an EMBL/GenBank/DDBJ whole genome shotgun (WGS) entry which is preliminary data.</text>
</comment>
<protein>
    <submittedName>
        <fullName evidence="2">Cytochrome P450</fullName>
    </submittedName>
</protein>
<dbReference type="EMBL" id="BONZ01000030">
    <property type="protein sequence ID" value="GIH15045.1"/>
    <property type="molecule type" value="Genomic_DNA"/>
</dbReference>